<organism evidence="8 9">
    <name type="scientific">Chrysochromulina tobinii</name>
    <dbReference type="NCBI Taxonomy" id="1460289"/>
    <lineage>
        <taxon>Eukaryota</taxon>
        <taxon>Haptista</taxon>
        <taxon>Haptophyta</taxon>
        <taxon>Prymnesiophyceae</taxon>
        <taxon>Prymnesiales</taxon>
        <taxon>Chrysochromulinaceae</taxon>
        <taxon>Chrysochromulina</taxon>
    </lineage>
</organism>
<name>A0A0M0JKN1_9EUKA</name>
<keyword evidence="3" id="KW-0238">DNA-binding</keyword>
<evidence type="ECO:0000313" key="9">
    <source>
        <dbReference type="Proteomes" id="UP000037460"/>
    </source>
</evidence>
<dbReference type="InterPro" id="IPR013083">
    <property type="entry name" value="Znf_RING/FYVE/PHD"/>
</dbReference>
<dbReference type="AlphaFoldDB" id="A0A0M0JKN1"/>
<reference evidence="9" key="1">
    <citation type="journal article" date="2015" name="PLoS Genet.">
        <title>Genome Sequence and Transcriptome Analyses of Chrysochromulina tobin: Metabolic Tools for Enhanced Algal Fitness in the Prominent Order Prymnesiales (Haptophyceae).</title>
        <authorList>
            <person name="Hovde B.T."/>
            <person name="Deodato C.R."/>
            <person name="Hunsperger H.M."/>
            <person name="Ryken S.A."/>
            <person name="Yost W."/>
            <person name="Jha R.K."/>
            <person name="Patterson J."/>
            <person name="Monnat R.J. Jr."/>
            <person name="Barlow S.B."/>
            <person name="Starkenburg S.R."/>
            <person name="Cattolico R.A."/>
        </authorList>
    </citation>
    <scope>NUCLEOTIDE SEQUENCE</scope>
    <source>
        <strain evidence="9">CCMP291</strain>
    </source>
</reference>
<evidence type="ECO:0000256" key="6">
    <source>
        <dbReference type="SAM" id="MobiDB-lite"/>
    </source>
</evidence>
<evidence type="ECO:0000256" key="1">
    <source>
        <dbReference type="ARBA" id="ARBA00004123"/>
    </source>
</evidence>
<proteinExistence type="predicted"/>
<dbReference type="EMBL" id="JWZX01002759">
    <property type="protein sequence ID" value="KOO27129.1"/>
    <property type="molecule type" value="Genomic_DNA"/>
</dbReference>
<evidence type="ECO:0000256" key="2">
    <source>
        <dbReference type="ARBA" id="ARBA00023015"/>
    </source>
</evidence>
<dbReference type="SUPFAM" id="SSF54171">
    <property type="entry name" value="DNA-binding domain"/>
    <property type="match status" value="2"/>
</dbReference>
<evidence type="ECO:0000256" key="4">
    <source>
        <dbReference type="ARBA" id="ARBA00023163"/>
    </source>
</evidence>
<dbReference type="Proteomes" id="UP000037460">
    <property type="component" value="Unassembled WGS sequence"/>
</dbReference>
<gene>
    <name evidence="8" type="ORF">Ctob_008575</name>
</gene>
<dbReference type="InterPro" id="IPR016177">
    <property type="entry name" value="DNA-bd_dom_sf"/>
</dbReference>
<dbReference type="InterPro" id="IPR001471">
    <property type="entry name" value="AP2/ERF_dom"/>
</dbReference>
<dbReference type="PROSITE" id="PS51032">
    <property type="entry name" value="AP2_ERF"/>
    <property type="match status" value="1"/>
</dbReference>
<accession>A0A0M0JKN1</accession>
<comment type="caution">
    <text evidence="8">The sequence shown here is derived from an EMBL/GenBank/DDBJ whole genome shotgun (WGS) entry which is preliminary data.</text>
</comment>
<comment type="subcellular location">
    <subcellularLocation>
        <location evidence="1">Nucleus</location>
    </subcellularLocation>
</comment>
<dbReference type="InterPro" id="IPR036955">
    <property type="entry name" value="AP2/ERF_dom_sf"/>
</dbReference>
<keyword evidence="5" id="KW-0539">Nucleus</keyword>
<evidence type="ECO:0000256" key="3">
    <source>
        <dbReference type="ARBA" id="ARBA00023125"/>
    </source>
</evidence>
<dbReference type="Gene3D" id="3.30.730.10">
    <property type="entry name" value="AP2/ERF domain"/>
    <property type="match status" value="2"/>
</dbReference>
<dbReference type="PANTHER" id="PTHR31677:SF196">
    <property type="entry name" value="ETHYLENE-RESPONSIVE TRANSCRIPTION FACTOR ERF109"/>
    <property type="match status" value="1"/>
</dbReference>
<sequence>MLASRPVTGDRVSVDWGARGGWRSGRVTAATSELDGVRLHVEYEEPLPRGGWSCRHEQSKTVMRLLAEEVESCELRELHLICVLSHQRLTQPAKGIGCKHLPLCNYEELLEMSGRECPVFGCGETLRRRSIAIDAELRAQLLEVPASISSVRIGPDNKVHMQSSGSRGARRQTDPVVHDVDADELVVVVGTAAEAEEALSEWKLAGLCGTPGCYKHDFHDGVCTPDEVSGSRKRRGLELVPSSSYKTGFKGVIKQHGKYRGEVRENGKKHYLGTFATPEEAALCYARHVGAERAAAEAADARVAVPQPLTADEARVAASAEGLELVPSSSNETGFKGVTNNHGKYQVEVWENGRTRYLGIFATPEEAALCYVRHVGAEGAAAAEARVAVSDDAQEEMVEEAQAVEEVMAAVLQPLTADEARATRAERAWKSK</sequence>
<keyword evidence="9" id="KW-1185">Reference proteome</keyword>
<evidence type="ECO:0000256" key="5">
    <source>
        <dbReference type="ARBA" id="ARBA00023242"/>
    </source>
</evidence>
<dbReference type="GO" id="GO:0003700">
    <property type="term" value="F:DNA-binding transcription factor activity"/>
    <property type="evidence" value="ECO:0007669"/>
    <property type="project" value="InterPro"/>
</dbReference>
<dbReference type="GO" id="GO:0003677">
    <property type="term" value="F:DNA binding"/>
    <property type="evidence" value="ECO:0007669"/>
    <property type="project" value="UniProtKB-KW"/>
</dbReference>
<feature type="domain" description="AP2/ERF" evidence="7">
    <location>
        <begin position="218"/>
        <end position="306"/>
    </location>
</feature>
<dbReference type="Gene3D" id="3.30.40.10">
    <property type="entry name" value="Zinc/RING finger domain, C3HC4 (zinc finger)"/>
    <property type="match status" value="1"/>
</dbReference>
<feature type="region of interest" description="Disordered" evidence="6">
    <location>
        <begin position="155"/>
        <end position="174"/>
    </location>
</feature>
<dbReference type="PANTHER" id="PTHR31677">
    <property type="entry name" value="AP2 DOMAIN CLASS TRANSCRIPTION FACTOR"/>
    <property type="match status" value="1"/>
</dbReference>
<dbReference type="OrthoDB" id="1931494at2759"/>
<evidence type="ECO:0000259" key="7">
    <source>
        <dbReference type="PROSITE" id="PS51032"/>
    </source>
</evidence>
<keyword evidence="4" id="KW-0804">Transcription</keyword>
<keyword evidence="2" id="KW-0805">Transcription regulation</keyword>
<evidence type="ECO:0000313" key="8">
    <source>
        <dbReference type="EMBL" id="KOO27129.1"/>
    </source>
</evidence>
<dbReference type="GO" id="GO:0005634">
    <property type="term" value="C:nucleus"/>
    <property type="evidence" value="ECO:0007669"/>
    <property type="project" value="UniProtKB-SubCell"/>
</dbReference>
<protein>
    <recommendedName>
        <fullName evidence="7">AP2/ERF domain-containing protein</fullName>
    </recommendedName>
</protein>